<dbReference type="HOGENOM" id="CLU_848915_0_0_2"/>
<feature type="transmembrane region" description="Helical" evidence="1">
    <location>
        <begin position="224"/>
        <end position="240"/>
    </location>
</feature>
<reference evidence="2 3" key="1">
    <citation type="journal article" date="2014" name="Int. J. Syst. Evol. Microbiol.">
        <title>Methanobacterium paludis sp. nov. and a novel strain of Methanobacterium lacus isolated from northern peatlands.</title>
        <authorList>
            <person name="Cadillo-Quiroz H."/>
            <person name="Brauer S.L."/>
            <person name="Goodson N."/>
            <person name="Yavitt J.B."/>
            <person name="Zinder S.H."/>
        </authorList>
    </citation>
    <scope>NUCLEOTIDE SEQUENCE [LARGE SCALE GENOMIC DNA]</scope>
    <source>
        <strain evidence="3">DSM 25820 / JCM 18151 / SWAN1</strain>
    </source>
</reference>
<dbReference type="KEGG" id="mew:MSWAN_2187"/>
<dbReference type="AlphaFoldDB" id="F6D418"/>
<feature type="transmembrane region" description="Helical" evidence="1">
    <location>
        <begin position="92"/>
        <end position="114"/>
    </location>
</feature>
<feature type="transmembrane region" description="Helical" evidence="1">
    <location>
        <begin position="249"/>
        <end position="266"/>
    </location>
</feature>
<evidence type="ECO:0000313" key="3">
    <source>
        <dbReference type="Proteomes" id="UP000009231"/>
    </source>
</evidence>
<sequence>MYFNRVINLRINRLRLAGILLILLGGVLLKTNFMSKAVTTVLWPVLEGSSEGKAVILLVMMGSLLLLSSFSTSNEWLNCRFFSEKWADGKRYLLISILTIFSTCVVGLLTEVWIRLKFGVSIFTIFISMNPRPSTTSIMHSHVFKSVIGYMVSLFGKIAPHNINTGISLIQYTSPFAFIIVIALPLVYIAGLLAMKGMKDTYKLITSFAITVAIIGMIDGGMFSQPLLIGIGILLCVYFAKNPFYLKNLIKPAVIVGIILLTWVAIELGGTNTAYHQLTVINQSEPVNMTSYNVTDVQQHGNKTIYITKPFGSDKTTVESLFKDFNGKAGCMFMTWNFYSYI</sequence>
<gene>
    <name evidence="2" type="ordered locus">MSWAN_2187</name>
</gene>
<dbReference type="eggNOG" id="arCOG06480">
    <property type="taxonomic scope" value="Archaea"/>
</dbReference>
<evidence type="ECO:0000256" key="1">
    <source>
        <dbReference type="SAM" id="Phobius"/>
    </source>
</evidence>
<dbReference type="EMBL" id="CP002772">
    <property type="protein sequence ID" value="AEG19195.1"/>
    <property type="molecule type" value="Genomic_DNA"/>
</dbReference>
<evidence type="ECO:0000313" key="2">
    <source>
        <dbReference type="EMBL" id="AEG19195.1"/>
    </source>
</evidence>
<keyword evidence="3" id="KW-1185">Reference proteome</keyword>
<feature type="transmembrane region" description="Helical" evidence="1">
    <location>
        <begin position="53"/>
        <end position="71"/>
    </location>
</feature>
<keyword evidence="1" id="KW-0812">Transmembrane</keyword>
<feature type="transmembrane region" description="Helical" evidence="1">
    <location>
        <begin position="201"/>
        <end position="218"/>
    </location>
</feature>
<proteinExistence type="predicted"/>
<accession>F6D418</accession>
<keyword evidence="1" id="KW-1133">Transmembrane helix</keyword>
<feature type="transmembrane region" description="Helical" evidence="1">
    <location>
        <begin position="176"/>
        <end position="194"/>
    </location>
</feature>
<organism evidence="2 3">
    <name type="scientific">Methanobacterium paludis (strain DSM 25820 / JCM 18151 / SWAN1)</name>
    <dbReference type="NCBI Taxonomy" id="868131"/>
    <lineage>
        <taxon>Archaea</taxon>
        <taxon>Methanobacteriati</taxon>
        <taxon>Methanobacteriota</taxon>
        <taxon>Methanomada group</taxon>
        <taxon>Methanobacteria</taxon>
        <taxon>Methanobacteriales</taxon>
        <taxon>Methanobacteriaceae</taxon>
        <taxon>Methanobacterium</taxon>
    </lineage>
</organism>
<dbReference type="STRING" id="868131.MSWAN_2187"/>
<dbReference type="Proteomes" id="UP000009231">
    <property type="component" value="Chromosome"/>
</dbReference>
<name>F6D418_METPW</name>
<keyword evidence="1" id="KW-0472">Membrane</keyword>
<protein>
    <submittedName>
        <fullName evidence="2">Uncharacterized protein</fullName>
    </submittedName>
</protein>